<reference evidence="2" key="1">
    <citation type="submission" date="2020-10" db="EMBL/GenBank/DDBJ databases">
        <authorList>
            <person name="Han B."/>
            <person name="Lu T."/>
            <person name="Zhao Q."/>
            <person name="Huang X."/>
            <person name="Zhao Y."/>
        </authorList>
    </citation>
    <scope>NUCLEOTIDE SEQUENCE</scope>
</reference>
<dbReference type="EMBL" id="CAJGYO010000012">
    <property type="protein sequence ID" value="CAD6262164.1"/>
    <property type="molecule type" value="Genomic_DNA"/>
</dbReference>
<evidence type="ECO:0000313" key="2">
    <source>
        <dbReference type="EMBL" id="CAD6262164.1"/>
    </source>
</evidence>
<name>A0A811QSV1_9POAL</name>
<protein>
    <submittedName>
        <fullName evidence="2">Uncharacterized protein</fullName>
    </submittedName>
</protein>
<sequence>MSGPTPDGFHIGLVENICSGSLNPRKGSYGWWEGDGLGKHGPCCTEQEEWGKNGRSQALITTLHQKPTKRRKEPSHKDSWSNSDGCSCTGPYIVNVRLSRCSDGQYGSMHTCPKVDAMLTVTSDSRKASLGSRLVGRRQLSADASVFLLDQGCLLVVTGGMVRDRVWSGVLWRAGGSRV</sequence>
<keyword evidence="3" id="KW-1185">Reference proteome</keyword>
<gene>
    <name evidence="2" type="ORF">NCGR_LOCUS45542</name>
</gene>
<comment type="caution">
    <text evidence="2">The sequence shown here is derived from an EMBL/GenBank/DDBJ whole genome shotgun (WGS) entry which is preliminary data.</text>
</comment>
<evidence type="ECO:0000256" key="1">
    <source>
        <dbReference type="SAM" id="MobiDB-lite"/>
    </source>
</evidence>
<dbReference type="AlphaFoldDB" id="A0A811QSV1"/>
<feature type="region of interest" description="Disordered" evidence="1">
    <location>
        <begin position="65"/>
        <end position="84"/>
    </location>
</feature>
<accession>A0A811QSV1</accession>
<evidence type="ECO:0000313" key="3">
    <source>
        <dbReference type="Proteomes" id="UP000604825"/>
    </source>
</evidence>
<dbReference type="Proteomes" id="UP000604825">
    <property type="component" value="Unassembled WGS sequence"/>
</dbReference>
<proteinExistence type="predicted"/>
<organism evidence="2 3">
    <name type="scientific">Miscanthus lutarioriparius</name>
    <dbReference type="NCBI Taxonomy" id="422564"/>
    <lineage>
        <taxon>Eukaryota</taxon>
        <taxon>Viridiplantae</taxon>
        <taxon>Streptophyta</taxon>
        <taxon>Embryophyta</taxon>
        <taxon>Tracheophyta</taxon>
        <taxon>Spermatophyta</taxon>
        <taxon>Magnoliopsida</taxon>
        <taxon>Liliopsida</taxon>
        <taxon>Poales</taxon>
        <taxon>Poaceae</taxon>
        <taxon>PACMAD clade</taxon>
        <taxon>Panicoideae</taxon>
        <taxon>Andropogonodae</taxon>
        <taxon>Andropogoneae</taxon>
        <taxon>Saccharinae</taxon>
        <taxon>Miscanthus</taxon>
    </lineage>
</organism>